<sequence length="660" mass="70027">MMPSLKLLGSAAALAGYALAQGEVESKVVCDAATKICYSSYTHTETGITYGVALPKNATDPYDAIIKITAPVTSQWVGFAWGGQMVWDPLTVAWPNGSSGVASARWAFSTGMPLGYDGAEHFLLKGTGSNSTHWTINALCKGCTGWQSNEDERYALNATGTTQFAWAYGTTAVSTPQSNDSSFSVHSAVGHWTHDLNAARIDDFDSLVKTNLLTAPPVVTSAPTTVPTTVVTSTKTSSTSAAIKATIPASCSGAGNPVFQGKLATGWKATKILGGLRSPRSIQFDTAGNMLVVQSGLGITYHAMGADGCITSSKTLISLNSLNHGIALSPDGKTLYASSMTQAYSWPYDATAGTVGTRATIMTGMVNGGSHLTRTLAIRPDQPNLLVVSHGSNSNIDAATSNPSTGRAIIKVFDLTKVPSGGYKYASDGYTAGYGQRNEVGMCFDNNNMLWGVENSGDDFRRTVNGQSTDVHQNNPGEKIHYMGDITTPNTNWYGYPSCFTVWQPSDFRDKTFKVGDWFVQAPNTTFNDDTCAQKAVAPALTLFPHSAPIDCKFDPDNANMFVSFHGSWNRQPTTGFKLVAVPFQKSSVDGKYAPVDPITSTTGAKDIFWNPDVTKCAGNGPGMSSGCFRPAGLAYDKAGRLFMTSDTSSNGEVWILGQG</sequence>
<proteinExistence type="predicted"/>
<dbReference type="SUPFAM" id="SSF49344">
    <property type="entry name" value="CBD9-like"/>
    <property type="match status" value="1"/>
</dbReference>
<dbReference type="InterPro" id="IPR011041">
    <property type="entry name" value="Quinoprot_gluc/sorb_DH_b-prop"/>
</dbReference>
<comment type="caution">
    <text evidence="3">The sequence shown here is derived from an EMBL/GenBank/DDBJ whole genome shotgun (WGS) entry which is preliminary data.</text>
</comment>
<accession>A0A9W4UAT9</accession>
<gene>
    <name evidence="3" type="ORF">PDIGIT_LOCUS4570</name>
</gene>
<dbReference type="SUPFAM" id="SSF50952">
    <property type="entry name" value="Soluble quinoprotein glucose dehydrogenase"/>
    <property type="match status" value="1"/>
</dbReference>
<feature type="chain" id="PRO_5040735774" description="DOMON domain-containing protein" evidence="1">
    <location>
        <begin position="21"/>
        <end position="660"/>
    </location>
</feature>
<dbReference type="OrthoDB" id="507128at2759"/>
<evidence type="ECO:0000259" key="2">
    <source>
        <dbReference type="SMART" id="SM00664"/>
    </source>
</evidence>
<dbReference type="InterPro" id="IPR054539">
    <property type="entry name" value="Beta-prop_PDH"/>
</dbReference>
<evidence type="ECO:0000256" key="1">
    <source>
        <dbReference type="SAM" id="SignalP"/>
    </source>
</evidence>
<feature type="signal peptide" evidence="1">
    <location>
        <begin position="1"/>
        <end position="20"/>
    </location>
</feature>
<dbReference type="Proteomes" id="UP001152607">
    <property type="component" value="Unassembled WGS sequence"/>
</dbReference>
<protein>
    <recommendedName>
        <fullName evidence="2">DOMON domain-containing protein</fullName>
    </recommendedName>
</protein>
<dbReference type="InterPro" id="IPR011042">
    <property type="entry name" value="6-blade_b-propeller_TolB-like"/>
</dbReference>
<reference evidence="3" key="1">
    <citation type="submission" date="2023-01" db="EMBL/GenBank/DDBJ databases">
        <authorList>
            <person name="Van Ghelder C."/>
            <person name="Rancurel C."/>
        </authorList>
    </citation>
    <scope>NUCLEOTIDE SEQUENCE</scope>
    <source>
        <strain evidence="3">CNCM I-4278</strain>
    </source>
</reference>
<dbReference type="Gene3D" id="2.60.40.1210">
    <property type="entry name" value="Cellobiose dehydrogenase, cytochrome domain"/>
    <property type="match status" value="1"/>
</dbReference>
<feature type="domain" description="DOMON" evidence="2">
    <location>
        <begin position="76"/>
        <end position="169"/>
    </location>
</feature>
<dbReference type="InterPro" id="IPR005018">
    <property type="entry name" value="DOMON_domain"/>
</dbReference>
<evidence type="ECO:0000313" key="3">
    <source>
        <dbReference type="EMBL" id="CAI6331545.1"/>
    </source>
</evidence>
<organism evidence="3 4">
    <name type="scientific">Periconia digitata</name>
    <dbReference type="NCBI Taxonomy" id="1303443"/>
    <lineage>
        <taxon>Eukaryota</taxon>
        <taxon>Fungi</taxon>
        <taxon>Dikarya</taxon>
        <taxon>Ascomycota</taxon>
        <taxon>Pezizomycotina</taxon>
        <taxon>Dothideomycetes</taxon>
        <taxon>Pleosporomycetidae</taxon>
        <taxon>Pleosporales</taxon>
        <taxon>Massarineae</taxon>
        <taxon>Periconiaceae</taxon>
        <taxon>Periconia</taxon>
    </lineage>
</organism>
<name>A0A9W4UAT9_9PLEO</name>
<dbReference type="PANTHER" id="PTHR47797:SF5">
    <property type="entry name" value="CELLOBIOSE DEHYDROGENASE CYTOCHROME DOMAIN-CONTAINING PROTEIN"/>
    <property type="match status" value="1"/>
</dbReference>
<dbReference type="Pfam" id="PF22807">
    <property type="entry name" value="TrAA12"/>
    <property type="match status" value="1"/>
</dbReference>
<evidence type="ECO:0000313" key="4">
    <source>
        <dbReference type="Proteomes" id="UP001152607"/>
    </source>
</evidence>
<dbReference type="EMBL" id="CAOQHR010000003">
    <property type="protein sequence ID" value="CAI6331545.1"/>
    <property type="molecule type" value="Genomic_DNA"/>
</dbReference>
<dbReference type="InterPro" id="IPR015920">
    <property type="entry name" value="Cellobiose_DH-like_cyt"/>
</dbReference>
<dbReference type="SMART" id="SM00664">
    <property type="entry name" value="DoH"/>
    <property type="match status" value="1"/>
</dbReference>
<keyword evidence="4" id="KW-1185">Reference proteome</keyword>
<dbReference type="Gene3D" id="2.120.10.30">
    <property type="entry name" value="TolB, C-terminal domain"/>
    <property type="match status" value="1"/>
</dbReference>
<dbReference type="CDD" id="cd09630">
    <property type="entry name" value="CDH_like_cytochrome"/>
    <property type="match status" value="1"/>
</dbReference>
<dbReference type="AlphaFoldDB" id="A0A9W4UAT9"/>
<dbReference type="PANTHER" id="PTHR47797">
    <property type="entry name" value="DEHYDROGENASE, PUTATIVE (AFU_ORTHOLOGUE AFUA_8G05805)-RELATED"/>
    <property type="match status" value="1"/>
</dbReference>
<dbReference type="Pfam" id="PF16010">
    <property type="entry name" value="CDH-cyt"/>
    <property type="match status" value="1"/>
</dbReference>
<keyword evidence="1" id="KW-0732">Signal</keyword>